<dbReference type="Gene3D" id="3.60.15.10">
    <property type="entry name" value="Ribonuclease Z/Hydroxyacylglutathione hydrolase-like"/>
    <property type="match status" value="1"/>
</dbReference>
<name>K4LEJ0_THEPS</name>
<dbReference type="RefSeq" id="WP_015049300.1">
    <property type="nucleotide sequence ID" value="NC_018870.1"/>
</dbReference>
<organism evidence="2 3">
    <name type="scientific">Thermacetogenium phaeum (strain ATCC BAA-254 / DSM 26808 / PB)</name>
    <dbReference type="NCBI Taxonomy" id="1089553"/>
    <lineage>
        <taxon>Bacteria</taxon>
        <taxon>Bacillati</taxon>
        <taxon>Bacillota</taxon>
        <taxon>Clostridia</taxon>
        <taxon>Thermoanaerobacterales</taxon>
        <taxon>Thermoanaerobacteraceae</taxon>
        <taxon>Thermacetogenium</taxon>
    </lineage>
</organism>
<gene>
    <name evidence="2" type="ordered locus">Tph_c01320</name>
</gene>
<evidence type="ECO:0000313" key="3">
    <source>
        <dbReference type="Proteomes" id="UP000000467"/>
    </source>
</evidence>
<reference evidence="2 3" key="1">
    <citation type="journal article" date="2012" name="BMC Genomics">
        <title>Genome-guided analysis of physiological and morphological traits of the fermentative acetate oxidizer Thermacetogenium phaeum.</title>
        <authorList>
            <person name="Oehler D."/>
            <person name="Poehlein A."/>
            <person name="Leimbach A."/>
            <person name="Muller N."/>
            <person name="Daniel R."/>
            <person name="Gottschalk G."/>
            <person name="Schink B."/>
        </authorList>
    </citation>
    <scope>NUCLEOTIDE SEQUENCE [LARGE SCALE GENOMIC DNA]</scope>
    <source>
        <strain evidence="3">ATCC BAA-254 / DSM 26808 / PB</strain>
    </source>
</reference>
<dbReference type="EMBL" id="CP003732">
    <property type="protein sequence ID" value="AFV10380.1"/>
    <property type="molecule type" value="Genomic_DNA"/>
</dbReference>
<dbReference type="PANTHER" id="PTHR42663:SF12">
    <property type="entry name" value="ATP-BINDING PROTEIN PHNP"/>
    <property type="match status" value="1"/>
</dbReference>
<dbReference type="eggNOG" id="COG1235">
    <property type="taxonomic scope" value="Bacteria"/>
</dbReference>
<dbReference type="InterPro" id="IPR036866">
    <property type="entry name" value="RibonucZ/Hydroxyglut_hydro"/>
</dbReference>
<dbReference type="Proteomes" id="UP000000467">
    <property type="component" value="Chromosome"/>
</dbReference>
<dbReference type="OrthoDB" id="9800940at2"/>
<feature type="domain" description="Metallo-beta-lactamase" evidence="1">
    <location>
        <begin position="37"/>
        <end position="226"/>
    </location>
</feature>
<dbReference type="AlphaFoldDB" id="K4LEJ0"/>
<dbReference type="InterPro" id="IPR001279">
    <property type="entry name" value="Metallo-B-lactamas"/>
</dbReference>
<proteinExistence type="predicted"/>
<dbReference type="SMART" id="SM00849">
    <property type="entry name" value="Lactamase_B"/>
    <property type="match status" value="1"/>
</dbReference>
<dbReference type="CDD" id="cd16279">
    <property type="entry name" value="metallo-hydrolase-like_MBL-fold"/>
    <property type="match status" value="1"/>
</dbReference>
<dbReference type="KEGG" id="tpz:Tph_c01320"/>
<sequence length="262" mass="29132">MPELILLGTGAGPGVPSFFCSCPGCREAWQKNEYSRTRSGAALKTGKRTLLIDASPDLRAQLVREKISVVDGVFLTHWHYDHYAGLGELEYYVKLERRERLPLYLPPSAVQQFNGAFPNLAEVFSLTPWRFFNGYDFDGITLTPLPANHGVETAGLLVESGGSRVAYFTDTAGLPESSAEKVRGVDLLICDATFYGENWFPESHMSVDEAIELGKKVEAKRTILTHLSIHYSRAVTSEELEEELAEHPDVDVARDGLRLELL</sequence>
<evidence type="ECO:0000259" key="1">
    <source>
        <dbReference type="SMART" id="SM00849"/>
    </source>
</evidence>
<dbReference type="PANTHER" id="PTHR42663">
    <property type="entry name" value="HYDROLASE C777.06C-RELATED-RELATED"/>
    <property type="match status" value="1"/>
</dbReference>
<dbReference type="Pfam" id="PF12706">
    <property type="entry name" value="Lactamase_B_2"/>
    <property type="match status" value="1"/>
</dbReference>
<accession>K4LEJ0</accession>
<evidence type="ECO:0000313" key="2">
    <source>
        <dbReference type="EMBL" id="AFV10380.1"/>
    </source>
</evidence>
<dbReference type="HOGENOM" id="CLU_044538_3_0_9"/>
<dbReference type="STRING" id="1089553.Tph_c01320"/>
<protein>
    <submittedName>
        <fullName evidence="2">Beta-lactamase-like protein</fullName>
    </submittedName>
</protein>
<keyword evidence="3" id="KW-1185">Reference proteome</keyword>
<dbReference type="SUPFAM" id="SSF56281">
    <property type="entry name" value="Metallo-hydrolase/oxidoreductase"/>
    <property type="match status" value="1"/>
</dbReference>